<gene>
    <name evidence="7" type="ORF">BWZ43_17185</name>
</gene>
<dbReference type="InterPro" id="IPR016039">
    <property type="entry name" value="Thiolase-like"/>
</dbReference>
<evidence type="ECO:0000256" key="2">
    <source>
        <dbReference type="ARBA" id="ARBA00022679"/>
    </source>
</evidence>
<dbReference type="GO" id="GO:0030639">
    <property type="term" value="P:polyketide biosynthetic process"/>
    <property type="evidence" value="ECO:0007669"/>
    <property type="project" value="TreeGrafter"/>
</dbReference>
<dbReference type="Pfam" id="PF02797">
    <property type="entry name" value="Chal_sti_synt_C"/>
    <property type="match status" value="1"/>
</dbReference>
<dbReference type="SUPFAM" id="SSF53901">
    <property type="entry name" value="Thiolase-like"/>
    <property type="match status" value="2"/>
</dbReference>
<dbReference type="AlphaFoldDB" id="A0A8E2IBZ9"/>
<evidence type="ECO:0000256" key="3">
    <source>
        <dbReference type="ARBA" id="ARBA00023315"/>
    </source>
</evidence>
<name>A0A8E2IBZ9_9BACI</name>
<dbReference type="InterPro" id="IPR011141">
    <property type="entry name" value="Polyketide_synthase_type-III"/>
</dbReference>
<accession>A0A8E2IBZ9</accession>
<evidence type="ECO:0000259" key="6">
    <source>
        <dbReference type="Pfam" id="PF02797"/>
    </source>
</evidence>
<dbReference type="InterPro" id="IPR012328">
    <property type="entry name" value="Chalcone/stilbene_synt_C"/>
</dbReference>
<keyword evidence="3" id="KW-0012">Acyltransferase</keyword>
<sequence length="357" mass="39873">MSKICAVGLGKPTYKISQNEIMEFAKRLFSSSFPDIHRLLRVFENGEITSRYFVKDLDWYSQEHSFAEKNDAFIDESVELGKKAINDCLEQLEGIDYFDIDAIFMICTTGMATPSIEARIMNQLPLREDIKRIPIWGLGCAGGAAGLSRAYDYCLAHPKDKVIVLSIELCSLTFQKNDHSKSNLIGTSLFADGAACTLVVGNDCELLKNISFPLPTIIDTKSNLMKNSMDVMGWNIKNDGLHVVFSKDIPSIVESWLKPKIATFIQKYGLKLTDISQFIAHPGGKKVISAYEKSLNFPSSITEASREVLRQFGNMSSPTIHYVLKSIMEKNIQSGEWGLALALGPGFSSEQLLMRWE</sequence>
<dbReference type="EMBL" id="MTLA01000222">
    <property type="protein sequence ID" value="OOP67156.1"/>
    <property type="molecule type" value="Genomic_DNA"/>
</dbReference>
<dbReference type="CDD" id="cd00831">
    <property type="entry name" value="CHS_like"/>
    <property type="match status" value="1"/>
</dbReference>
<reference evidence="7 8" key="1">
    <citation type="submission" date="2017-01" db="EMBL/GenBank/DDBJ databases">
        <title>Draft genome sequence of Bacillus oleronius.</title>
        <authorList>
            <person name="Allam M."/>
        </authorList>
    </citation>
    <scope>NUCLEOTIDE SEQUENCE [LARGE SCALE GENOMIC DNA]</scope>
    <source>
        <strain evidence="7 8">DSM 9356</strain>
    </source>
</reference>
<keyword evidence="8" id="KW-1185">Reference proteome</keyword>
<dbReference type="InterPro" id="IPR001099">
    <property type="entry name" value="Chalcone/stilbene_synt_N"/>
</dbReference>
<dbReference type="PIRSF" id="PIRSF000451">
    <property type="entry name" value="PKS_III"/>
    <property type="match status" value="1"/>
</dbReference>
<dbReference type="RefSeq" id="WP_078110799.1">
    <property type="nucleotide sequence ID" value="NZ_CP065424.1"/>
</dbReference>
<dbReference type="Proteomes" id="UP000189761">
    <property type="component" value="Unassembled WGS sequence"/>
</dbReference>
<evidence type="ECO:0000313" key="8">
    <source>
        <dbReference type="Proteomes" id="UP000189761"/>
    </source>
</evidence>
<feature type="domain" description="Chalcone/stilbene synthase N-terminal" evidence="5">
    <location>
        <begin position="5"/>
        <end position="203"/>
    </location>
</feature>
<keyword evidence="2" id="KW-0808">Transferase</keyword>
<dbReference type="PANTHER" id="PTHR11877:SF99">
    <property type="entry name" value="1,3,6,8-TETRAHYDROXYNAPHTHALENE SYNTHASE"/>
    <property type="match status" value="1"/>
</dbReference>
<dbReference type="GO" id="GO:0016747">
    <property type="term" value="F:acyltransferase activity, transferring groups other than amino-acyl groups"/>
    <property type="evidence" value="ECO:0007669"/>
    <property type="project" value="InterPro"/>
</dbReference>
<evidence type="ECO:0000313" key="7">
    <source>
        <dbReference type="EMBL" id="OOP67156.1"/>
    </source>
</evidence>
<evidence type="ECO:0000259" key="5">
    <source>
        <dbReference type="Pfam" id="PF00195"/>
    </source>
</evidence>
<evidence type="ECO:0000256" key="4">
    <source>
        <dbReference type="PIRSR" id="PIRSR000451-1"/>
    </source>
</evidence>
<dbReference type="Gene3D" id="3.40.47.10">
    <property type="match status" value="2"/>
</dbReference>
<proteinExistence type="inferred from homology"/>
<comment type="similarity">
    <text evidence="1">Belongs to the thiolase-like superfamily. Chalcone/stilbene synthases family.</text>
</comment>
<organism evidence="7 8">
    <name type="scientific">Heyndrickxia oleronia</name>
    <dbReference type="NCBI Taxonomy" id="38875"/>
    <lineage>
        <taxon>Bacteria</taxon>
        <taxon>Bacillati</taxon>
        <taxon>Bacillota</taxon>
        <taxon>Bacilli</taxon>
        <taxon>Bacillales</taxon>
        <taxon>Bacillaceae</taxon>
        <taxon>Heyndrickxia</taxon>
    </lineage>
</organism>
<protein>
    <submittedName>
        <fullName evidence="7">Type III polyketide synthase</fullName>
    </submittedName>
</protein>
<comment type="caution">
    <text evidence="7">The sequence shown here is derived from an EMBL/GenBank/DDBJ whole genome shotgun (WGS) entry which is preliminary data.</text>
</comment>
<feature type="active site" description="Acyl-thioester intermediate" evidence="4">
    <location>
        <position position="140"/>
    </location>
</feature>
<evidence type="ECO:0000256" key="1">
    <source>
        <dbReference type="ARBA" id="ARBA00005531"/>
    </source>
</evidence>
<feature type="domain" description="Chalcone/stilbene synthase C-terminal" evidence="6">
    <location>
        <begin position="223"/>
        <end position="355"/>
    </location>
</feature>
<dbReference type="Pfam" id="PF00195">
    <property type="entry name" value="Chal_sti_synt_N"/>
    <property type="match status" value="1"/>
</dbReference>
<dbReference type="PANTHER" id="PTHR11877">
    <property type="entry name" value="HYDROXYMETHYLGLUTARYL-COA SYNTHASE"/>
    <property type="match status" value="1"/>
</dbReference>